<evidence type="ECO:0000313" key="8">
    <source>
        <dbReference type="Proteomes" id="UP000275408"/>
    </source>
</evidence>
<proteinExistence type="predicted"/>
<dbReference type="EMBL" id="RCHS01001178">
    <property type="protein sequence ID" value="RMX54835.1"/>
    <property type="molecule type" value="Genomic_DNA"/>
</dbReference>
<dbReference type="GO" id="GO:0004930">
    <property type="term" value="F:G protein-coupled receptor activity"/>
    <property type="evidence" value="ECO:0007669"/>
    <property type="project" value="InterPro"/>
</dbReference>
<dbReference type="PROSITE" id="PS50261">
    <property type="entry name" value="G_PROTEIN_RECEP_F2_4"/>
    <property type="match status" value="1"/>
</dbReference>
<dbReference type="InterPro" id="IPR017981">
    <property type="entry name" value="GPCR_2-like_7TM"/>
</dbReference>
<feature type="transmembrane region" description="Helical" evidence="5">
    <location>
        <begin position="165"/>
        <end position="189"/>
    </location>
</feature>
<feature type="domain" description="G-protein coupled receptors family 2 profile 2" evidence="6">
    <location>
        <begin position="12"/>
        <end position="280"/>
    </location>
</feature>
<name>A0A3M6UMG5_POCDA</name>
<dbReference type="PRINTS" id="PR02001">
    <property type="entry name" value="GCR1CAMPR"/>
</dbReference>
<dbReference type="InterPro" id="IPR000832">
    <property type="entry name" value="GPCR_2_secretin-like"/>
</dbReference>
<sequence length="339" mass="38484">MSYDKEAAGEVNKALTTISASFSLLGTFLIIATFLAWKDFRSNSRRILVYISIADFLIAGGNLLGVWLVDENNNACKAQSFISTCASLWSFFWTVFLGIYMYTAVARQRGNKADEMMKFFHIIGWGLPLVIVSVALGLGKLGQDHVDSAGWCWIDGRLKKGEKEIWMLFTGKAWEITAYFLCSIFYLMLKCRIRKEIYNEKAQFSSPQSKEAAIKAEKRLMLVPVTFILIRIWGTLRFILYTFAGVHSLNTTYGTVFLYLQGIGDSSQGFANFLLFCFFTEKFQSCLNYSVQKLSLNCKRSFTPSSMVELEISSQKTRSIQSTDERSYLLPKPDIERGP</sequence>
<dbReference type="Gene3D" id="1.20.1070.10">
    <property type="entry name" value="Rhodopsin 7-helix transmembrane proteins"/>
    <property type="match status" value="1"/>
</dbReference>
<evidence type="ECO:0000256" key="5">
    <source>
        <dbReference type="SAM" id="Phobius"/>
    </source>
</evidence>
<evidence type="ECO:0000256" key="3">
    <source>
        <dbReference type="ARBA" id="ARBA00022989"/>
    </source>
</evidence>
<dbReference type="InterPro" id="IPR022343">
    <property type="entry name" value="GCR1-cAMP_receptor"/>
</dbReference>
<dbReference type="SUPFAM" id="SSF81321">
    <property type="entry name" value="Family A G protein-coupled receptor-like"/>
    <property type="match status" value="1"/>
</dbReference>
<dbReference type="PANTHER" id="PTHR23112">
    <property type="entry name" value="G PROTEIN-COUPLED RECEPTOR 157-RELATED"/>
    <property type="match status" value="1"/>
</dbReference>
<protein>
    <recommendedName>
        <fullName evidence="6">G-protein coupled receptors family 2 profile 2 domain-containing protein</fullName>
    </recommendedName>
</protein>
<reference evidence="7 8" key="1">
    <citation type="journal article" date="2018" name="Sci. Rep.">
        <title>Comparative analysis of the Pocillopora damicornis genome highlights role of immune system in coral evolution.</title>
        <authorList>
            <person name="Cunning R."/>
            <person name="Bay R.A."/>
            <person name="Gillette P."/>
            <person name="Baker A.C."/>
            <person name="Traylor-Knowles N."/>
        </authorList>
    </citation>
    <scope>NUCLEOTIDE SEQUENCE [LARGE SCALE GENOMIC DNA]</scope>
    <source>
        <strain evidence="7">RSMAS</strain>
        <tissue evidence="7">Whole animal</tissue>
    </source>
</reference>
<comment type="subcellular location">
    <subcellularLocation>
        <location evidence="1">Membrane</location>
        <topology evidence="1">Multi-pass membrane protein</topology>
    </subcellularLocation>
</comment>
<feature type="transmembrane region" description="Helical" evidence="5">
    <location>
        <begin position="117"/>
        <end position="138"/>
    </location>
</feature>
<dbReference type="OrthoDB" id="100006at2759"/>
<gene>
    <name evidence="7" type="ORF">pdam_00011141</name>
</gene>
<feature type="transmembrane region" description="Helical" evidence="5">
    <location>
        <begin position="47"/>
        <end position="69"/>
    </location>
</feature>
<dbReference type="GO" id="GO:0007166">
    <property type="term" value="P:cell surface receptor signaling pathway"/>
    <property type="evidence" value="ECO:0007669"/>
    <property type="project" value="InterPro"/>
</dbReference>
<keyword evidence="3 5" id="KW-1133">Transmembrane helix</keyword>
<feature type="transmembrane region" description="Helical" evidence="5">
    <location>
        <begin position="220"/>
        <end position="244"/>
    </location>
</feature>
<evidence type="ECO:0000256" key="2">
    <source>
        <dbReference type="ARBA" id="ARBA00022692"/>
    </source>
</evidence>
<dbReference type="GO" id="GO:0007189">
    <property type="term" value="P:adenylate cyclase-activating G protein-coupled receptor signaling pathway"/>
    <property type="evidence" value="ECO:0007669"/>
    <property type="project" value="TreeGrafter"/>
</dbReference>
<dbReference type="Proteomes" id="UP000275408">
    <property type="component" value="Unassembled WGS sequence"/>
</dbReference>
<evidence type="ECO:0000256" key="4">
    <source>
        <dbReference type="ARBA" id="ARBA00023136"/>
    </source>
</evidence>
<evidence type="ECO:0000313" key="7">
    <source>
        <dbReference type="EMBL" id="RMX54835.1"/>
    </source>
</evidence>
<feature type="transmembrane region" description="Helical" evidence="5">
    <location>
        <begin position="256"/>
        <end position="279"/>
    </location>
</feature>
<dbReference type="GO" id="GO:0005886">
    <property type="term" value="C:plasma membrane"/>
    <property type="evidence" value="ECO:0007669"/>
    <property type="project" value="TreeGrafter"/>
</dbReference>
<evidence type="ECO:0000259" key="6">
    <source>
        <dbReference type="PROSITE" id="PS50261"/>
    </source>
</evidence>
<keyword evidence="4 5" id="KW-0472">Membrane</keyword>
<comment type="caution">
    <text evidence="7">The sequence shown here is derived from an EMBL/GenBank/DDBJ whole genome shotgun (WGS) entry which is preliminary data.</text>
</comment>
<keyword evidence="8" id="KW-1185">Reference proteome</keyword>
<organism evidence="7 8">
    <name type="scientific">Pocillopora damicornis</name>
    <name type="common">Cauliflower coral</name>
    <name type="synonym">Millepora damicornis</name>
    <dbReference type="NCBI Taxonomy" id="46731"/>
    <lineage>
        <taxon>Eukaryota</taxon>
        <taxon>Metazoa</taxon>
        <taxon>Cnidaria</taxon>
        <taxon>Anthozoa</taxon>
        <taxon>Hexacorallia</taxon>
        <taxon>Scleractinia</taxon>
        <taxon>Astrocoeniina</taxon>
        <taxon>Pocilloporidae</taxon>
        <taxon>Pocillopora</taxon>
    </lineage>
</organism>
<dbReference type="Pfam" id="PF00002">
    <property type="entry name" value="7tm_2"/>
    <property type="match status" value="1"/>
</dbReference>
<dbReference type="STRING" id="46731.A0A3M6UMG5"/>
<dbReference type="PANTHER" id="PTHR23112:SF47">
    <property type="entry name" value="G-PROTEIN COUPLED RECEPTOR 157"/>
    <property type="match status" value="1"/>
</dbReference>
<dbReference type="AlphaFoldDB" id="A0A3M6UMG5"/>
<accession>A0A3M6UMG5</accession>
<feature type="transmembrane region" description="Helical" evidence="5">
    <location>
        <begin position="14"/>
        <end position="35"/>
    </location>
</feature>
<feature type="transmembrane region" description="Helical" evidence="5">
    <location>
        <begin position="81"/>
        <end position="105"/>
    </location>
</feature>
<dbReference type="OMA" id="TRENRDI"/>
<keyword evidence="2 5" id="KW-0812">Transmembrane</keyword>
<evidence type="ECO:0000256" key="1">
    <source>
        <dbReference type="ARBA" id="ARBA00004141"/>
    </source>
</evidence>